<keyword evidence="2" id="KW-1133">Transmembrane helix</keyword>
<keyword evidence="2" id="KW-0812">Transmembrane</keyword>
<reference evidence="3" key="1">
    <citation type="submission" date="2021-01" db="EMBL/GenBank/DDBJ databases">
        <authorList>
            <person name="Corre E."/>
            <person name="Pelletier E."/>
            <person name="Niang G."/>
            <person name="Scheremetjew M."/>
            <person name="Finn R."/>
            <person name="Kale V."/>
            <person name="Holt S."/>
            <person name="Cochrane G."/>
            <person name="Meng A."/>
            <person name="Brown T."/>
            <person name="Cohen L."/>
        </authorList>
    </citation>
    <scope>NUCLEOTIDE SEQUENCE</scope>
    <source>
        <strain evidence="3">SAG 11-49</strain>
    </source>
</reference>
<feature type="region of interest" description="Disordered" evidence="1">
    <location>
        <begin position="189"/>
        <end position="222"/>
    </location>
</feature>
<sequence length="222" mass="24053">MSGNDIVAYCIPDFGKCGASFNEVGPAFKESIDFLVSMKWTSAATDGDKDFLMDPPCAFWFNMPLCIGMYCVPCCACAVQGRNMEKMTGASYEAECLKMVALSCCGCYVCYYPKKRGEFRAKYGLKGSPLMDCLGTCCWGPCLTCQDAVELMRAGDYTVPMCSLDEASKAREGAYKAAANVKDTVAKVVEPKKEEAKAEEPKADEPKKDEAKPADPAPADAK</sequence>
<evidence type="ECO:0000256" key="2">
    <source>
        <dbReference type="SAM" id="Phobius"/>
    </source>
</evidence>
<name>A0A7S0WM66_9CHLO</name>
<evidence type="ECO:0000256" key="1">
    <source>
        <dbReference type="SAM" id="MobiDB-lite"/>
    </source>
</evidence>
<dbReference type="EMBL" id="HBFB01009734">
    <property type="protein sequence ID" value="CAD8672923.1"/>
    <property type="molecule type" value="Transcribed_RNA"/>
</dbReference>
<keyword evidence="2" id="KW-0472">Membrane</keyword>
<proteinExistence type="predicted"/>
<feature type="transmembrane region" description="Helical" evidence="2">
    <location>
        <begin position="59"/>
        <end position="79"/>
    </location>
</feature>
<dbReference type="Pfam" id="PF04749">
    <property type="entry name" value="PLAC8"/>
    <property type="match status" value="1"/>
</dbReference>
<dbReference type="InterPro" id="IPR006461">
    <property type="entry name" value="PLAC_motif_containing"/>
</dbReference>
<feature type="compositionally biased region" description="Basic and acidic residues" evidence="1">
    <location>
        <begin position="189"/>
        <end position="213"/>
    </location>
</feature>
<dbReference type="AlphaFoldDB" id="A0A7S0WM66"/>
<organism evidence="3">
    <name type="scientific">Chlamydomonas leiostraca</name>
    <dbReference type="NCBI Taxonomy" id="1034604"/>
    <lineage>
        <taxon>Eukaryota</taxon>
        <taxon>Viridiplantae</taxon>
        <taxon>Chlorophyta</taxon>
        <taxon>core chlorophytes</taxon>
        <taxon>Chlorophyceae</taxon>
        <taxon>CS clade</taxon>
        <taxon>Chlamydomonadales</taxon>
        <taxon>Chlamydomonadaceae</taxon>
        <taxon>Chlamydomonas</taxon>
    </lineage>
</organism>
<dbReference type="PANTHER" id="PTHR15907">
    <property type="entry name" value="DUF614 FAMILY PROTEIN-RELATED"/>
    <property type="match status" value="1"/>
</dbReference>
<evidence type="ECO:0000313" key="3">
    <source>
        <dbReference type="EMBL" id="CAD8672923.1"/>
    </source>
</evidence>
<gene>
    <name evidence="3" type="ORF">CLEI1391_LOCUS5530</name>
</gene>
<accession>A0A7S0WM66</accession>
<protein>
    <submittedName>
        <fullName evidence="3">Uncharacterized protein</fullName>
    </submittedName>
</protein>